<organism evidence="1 2">
    <name type="scientific">Panagrolaimus sp. JU765</name>
    <dbReference type="NCBI Taxonomy" id="591449"/>
    <lineage>
        <taxon>Eukaryota</taxon>
        <taxon>Metazoa</taxon>
        <taxon>Ecdysozoa</taxon>
        <taxon>Nematoda</taxon>
        <taxon>Chromadorea</taxon>
        <taxon>Rhabditida</taxon>
        <taxon>Tylenchina</taxon>
        <taxon>Panagrolaimomorpha</taxon>
        <taxon>Panagrolaimoidea</taxon>
        <taxon>Panagrolaimidae</taxon>
        <taxon>Panagrolaimus</taxon>
    </lineage>
</organism>
<name>A0AC34Q6B3_9BILA</name>
<dbReference type="WBParaSite" id="JU765_v2.g13367.t1">
    <property type="protein sequence ID" value="JU765_v2.g13367.t1"/>
    <property type="gene ID" value="JU765_v2.g13367"/>
</dbReference>
<reference evidence="2" key="1">
    <citation type="submission" date="2022-11" db="UniProtKB">
        <authorList>
            <consortium name="WormBaseParasite"/>
        </authorList>
    </citation>
    <scope>IDENTIFICATION</scope>
</reference>
<evidence type="ECO:0000313" key="1">
    <source>
        <dbReference type="Proteomes" id="UP000887576"/>
    </source>
</evidence>
<sequence>MNESQIRFIPWLLFLFFLCFLQVNGSEQKCKQCKFLVETFKAGMRNTEKQHFAGGNTDWEERKLGKFATSETRFLEVLEDVCKKEVLSNSVEYDLIKDMKFKCHTLVEEHEETLEKWFFKYQESKPDLIQYFCIDELRSCCPAGHFGKACEPCPGVSQKLSSCFGRGSCDGDGYREGTGKCSCNRGYVGTMCSNCDAHFYPVNQNDTYIECAECFDGCASGCTAEGPKGCRACRTGYVMDNDEGCKDVDECLEENKCPKSNERCINLVGSYRCECSEGYKRNKDQECEINIEELKKPLNETETPTSADSLPSVDSDMVVESHSEL</sequence>
<dbReference type="Proteomes" id="UP000887576">
    <property type="component" value="Unplaced"/>
</dbReference>
<proteinExistence type="predicted"/>
<accession>A0AC34Q6B3</accession>
<protein>
    <submittedName>
        <fullName evidence="2">EGF-like domain-containing protein</fullName>
    </submittedName>
</protein>
<evidence type="ECO:0000313" key="2">
    <source>
        <dbReference type="WBParaSite" id="JU765_v2.g13367.t1"/>
    </source>
</evidence>